<evidence type="ECO:0000313" key="7">
    <source>
        <dbReference type="EMBL" id="MBR8535104.1"/>
    </source>
</evidence>
<evidence type="ECO:0000256" key="5">
    <source>
        <dbReference type="PIRNR" id="PIRNR037489"/>
    </source>
</evidence>
<comment type="caution">
    <text evidence="7">The sequence shown here is derived from an EMBL/GenBank/DDBJ whole genome shotgun (WGS) entry which is preliminary data.</text>
</comment>
<feature type="binding site" evidence="6">
    <location>
        <position position="65"/>
    </location>
    <ligand>
        <name>a divalent metal cation</name>
        <dbReference type="ChEBI" id="CHEBI:60240"/>
        <label>1</label>
    </ligand>
</feature>
<dbReference type="InterPro" id="IPR036069">
    <property type="entry name" value="DUF34/NIF3_sf"/>
</dbReference>
<evidence type="ECO:0000313" key="8">
    <source>
        <dbReference type="Proteomes" id="UP000679220"/>
    </source>
</evidence>
<dbReference type="Gene3D" id="3.40.1390.30">
    <property type="entry name" value="NIF3 (NGG1p interacting factor 3)-like"/>
    <property type="match status" value="1"/>
</dbReference>
<dbReference type="GO" id="GO:0046872">
    <property type="term" value="F:metal ion binding"/>
    <property type="evidence" value="ECO:0007669"/>
    <property type="project" value="UniProtKB-UniRule"/>
</dbReference>
<dbReference type="FunFam" id="3.40.1390.30:FF:000001">
    <property type="entry name" value="GTP cyclohydrolase 1 type 2"/>
    <property type="match status" value="1"/>
</dbReference>
<gene>
    <name evidence="7" type="ORF">KDU71_06010</name>
</gene>
<keyword evidence="8" id="KW-1185">Reference proteome</keyword>
<dbReference type="PANTHER" id="PTHR13799">
    <property type="entry name" value="NGG1 INTERACTING FACTOR 3"/>
    <property type="match status" value="1"/>
</dbReference>
<comment type="subunit">
    <text evidence="2">Homohexamer.</text>
</comment>
<dbReference type="PIRSF" id="PIRSF037489">
    <property type="entry name" value="UCP037489_NIF3_YqfO"/>
    <property type="match status" value="1"/>
</dbReference>
<reference evidence="7" key="2">
    <citation type="submission" date="2021-04" db="EMBL/GenBank/DDBJ databases">
        <authorList>
            <person name="Zhang T."/>
            <person name="Zhang Y."/>
            <person name="Lu D."/>
            <person name="Zuo D."/>
            <person name="Du Z."/>
        </authorList>
    </citation>
    <scope>NUCLEOTIDE SEQUENCE</scope>
    <source>
        <strain evidence="7">JR1</strain>
    </source>
</reference>
<dbReference type="InterPro" id="IPR015867">
    <property type="entry name" value="N-reg_PII/ATP_PRibTrfase_C"/>
</dbReference>
<reference evidence="7" key="1">
    <citation type="journal article" date="2018" name="Int. J. Syst. Evol. Microbiol.">
        <title>Carboxylicivirga sediminis sp. nov., isolated from coastal sediment.</title>
        <authorList>
            <person name="Wang F.Q."/>
            <person name="Ren L.H."/>
            <person name="Zou R.J."/>
            <person name="Sun Y.Z."/>
            <person name="Liu X.J."/>
            <person name="Jiang F."/>
            <person name="Liu L.J."/>
        </authorList>
    </citation>
    <scope>NUCLEOTIDE SEQUENCE</scope>
    <source>
        <strain evidence="7">JR1</strain>
    </source>
</reference>
<dbReference type="EMBL" id="JAGTAR010000006">
    <property type="protein sequence ID" value="MBR8535104.1"/>
    <property type="molecule type" value="Genomic_DNA"/>
</dbReference>
<evidence type="ECO:0000256" key="1">
    <source>
        <dbReference type="ARBA" id="ARBA00006964"/>
    </source>
</evidence>
<dbReference type="Pfam" id="PF01784">
    <property type="entry name" value="DUF34_NIF3"/>
    <property type="match status" value="1"/>
</dbReference>
<evidence type="ECO:0000256" key="3">
    <source>
        <dbReference type="ARBA" id="ARBA00022112"/>
    </source>
</evidence>
<dbReference type="FunFam" id="3.30.70.120:FF:000006">
    <property type="entry name" value="GTP cyclohydrolase 1 type 2 homolog"/>
    <property type="match status" value="1"/>
</dbReference>
<evidence type="ECO:0000256" key="2">
    <source>
        <dbReference type="ARBA" id="ARBA00011643"/>
    </source>
</evidence>
<sequence>MVQIQNILNELEQFAPSALKEDFDNVGLLVGNAAAEATGVLITLDITEKVMDEAIDLGCNLVVAHHPIMLSGLKKINGHNATERIVIKAIQHNIAIYASHTNADSVINGVSGRMCEKLGLQNCKILAPKKESLLKLVTFVPADHAEKVREAVFAAGAGQIGNYDACSYNVNGQGTFRAGDNTKPYVGEKGQIHTEAEVRVETILPAYLKGKVVSALWKAHPYEEVAYDLYPLANEWPSAGIGMVGDLPDEVDEATFLNRIKNTFKAKCIRYTNLLNKPVRRVAVCGGSGSFLLGKAIAEKADVFITGDFKYHQFADAEDRILIADIGHFESEQYTKEVFFELLTKKFSNFAIHLSNVNTNPVNYL</sequence>
<dbReference type="NCBIfam" id="TIGR00486">
    <property type="entry name" value="YbgI_SA1388"/>
    <property type="match status" value="1"/>
</dbReference>
<feature type="binding site" evidence="6">
    <location>
        <position position="66"/>
    </location>
    <ligand>
        <name>a divalent metal cation</name>
        <dbReference type="ChEBI" id="CHEBI:60240"/>
        <label>1</label>
    </ligand>
</feature>
<feature type="binding site" evidence="6">
    <location>
        <position position="328"/>
    </location>
    <ligand>
        <name>a divalent metal cation</name>
        <dbReference type="ChEBI" id="CHEBI:60240"/>
        <label>1</label>
    </ligand>
</feature>
<keyword evidence="4 5" id="KW-0479">Metal-binding</keyword>
<organism evidence="7 8">
    <name type="scientific">Carboxylicivirga sediminis</name>
    <dbReference type="NCBI Taxonomy" id="2006564"/>
    <lineage>
        <taxon>Bacteria</taxon>
        <taxon>Pseudomonadati</taxon>
        <taxon>Bacteroidota</taxon>
        <taxon>Bacteroidia</taxon>
        <taxon>Marinilabiliales</taxon>
        <taxon>Marinilabiliaceae</taxon>
        <taxon>Carboxylicivirga</taxon>
    </lineage>
</organism>
<dbReference type="Proteomes" id="UP000679220">
    <property type="component" value="Unassembled WGS sequence"/>
</dbReference>
<dbReference type="GO" id="GO:0005737">
    <property type="term" value="C:cytoplasm"/>
    <property type="evidence" value="ECO:0007669"/>
    <property type="project" value="TreeGrafter"/>
</dbReference>
<name>A0A941F2I2_9BACT</name>
<dbReference type="SUPFAM" id="SSF102705">
    <property type="entry name" value="NIF3 (NGG1p interacting factor 3)-like"/>
    <property type="match status" value="1"/>
</dbReference>
<dbReference type="InterPro" id="IPR017221">
    <property type="entry name" value="DUF34/NIF3_bac"/>
</dbReference>
<dbReference type="PANTHER" id="PTHR13799:SF14">
    <property type="entry name" value="GTP CYCLOHYDROLASE 1 TYPE 2 HOMOLOG"/>
    <property type="match status" value="1"/>
</dbReference>
<evidence type="ECO:0000256" key="6">
    <source>
        <dbReference type="PIRSR" id="PIRSR602678-1"/>
    </source>
</evidence>
<feature type="binding site" evidence="6">
    <location>
        <position position="104"/>
    </location>
    <ligand>
        <name>a divalent metal cation</name>
        <dbReference type="ChEBI" id="CHEBI:60240"/>
        <label>1</label>
    </ligand>
</feature>
<dbReference type="Gene3D" id="3.30.70.120">
    <property type="match status" value="1"/>
</dbReference>
<dbReference type="InterPro" id="IPR002678">
    <property type="entry name" value="DUF34/NIF3"/>
</dbReference>
<dbReference type="AlphaFoldDB" id="A0A941F2I2"/>
<comment type="similarity">
    <text evidence="1 5">Belongs to the GTP cyclohydrolase I type 2/NIF3 family.</text>
</comment>
<feature type="binding site" evidence="6">
    <location>
        <position position="332"/>
    </location>
    <ligand>
        <name>a divalent metal cation</name>
        <dbReference type="ChEBI" id="CHEBI:60240"/>
        <label>1</label>
    </ligand>
</feature>
<accession>A0A941F2I2</accession>
<evidence type="ECO:0000256" key="4">
    <source>
        <dbReference type="ARBA" id="ARBA00022723"/>
    </source>
</evidence>
<protein>
    <recommendedName>
        <fullName evidence="3 5">GTP cyclohydrolase 1 type 2 homolog</fullName>
    </recommendedName>
</protein>
<proteinExistence type="inferred from homology"/>